<feature type="transmembrane region" description="Helical" evidence="1">
    <location>
        <begin position="71"/>
        <end position="91"/>
    </location>
</feature>
<proteinExistence type="predicted"/>
<evidence type="ECO:0000313" key="2">
    <source>
        <dbReference type="EMBL" id="TDP61081.1"/>
    </source>
</evidence>
<name>A0A4R6QEY4_9FLAO</name>
<evidence type="ECO:0000313" key="3">
    <source>
        <dbReference type="Proteomes" id="UP000295260"/>
    </source>
</evidence>
<organism evidence="2 3">
    <name type="scientific">Flavobacterium dankookense</name>
    <dbReference type="NCBI Taxonomy" id="706186"/>
    <lineage>
        <taxon>Bacteria</taxon>
        <taxon>Pseudomonadati</taxon>
        <taxon>Bacteroidota</taxon>
        <taxon>Flavobacteriia</taxon>
        <taxon>Flavobacteriales</taxon>
        <taxon>Flavobacteriaceae</taxon>
        <taxon>Flavobacterium</taxon>
    </lineage>
</organism>
<keyword evidence="1" id="KW-0472">Membrane</keyword>
<feature type="transmembrane region" description="Helical" evidence="1">
    <location>
        <begin position="127"/>
        <end position="149"/>
    </location>
</feature>
<reference evidence="2 3" key="1">
    <citation type="submission" date="2019-03" db="EMBL/GenBank/DDBJ databases">
        <title>Genomic Encyclopedia of Archaeal and Bacterial Type Strains, Phase II (KMG-II): from individual species to whole genera.</title>
        <authorList>
            <person name="Goeker M."/>
        </authorList>
    </citation>
    <scope>NUCLEOTIDE SEQUENCE [LARGE SCALE GENOMIC DNA]</scope>
    <source>
        <strain evidence="2 3">DSM 25687</strain>
    </source>
</reference>
<protein>
    <submittedName>
        <fullName evidence="2">Uncharacterized protein</fullName>
    </submittedName>
</protein>
<sequence length="193" mass="22427">MYTIMKTFENLQDIWNQQPASNITKTSAELIKKGENHIKKIKSNHIGTIAIIGTTTVLLIAYFIWIAKYSFTIFTTGLSLMICTMLLRIILELISIKKFNALKIETSLLEYSKNAASFYKWRKSIHFIATPIIYIVYTIGFSLLIPTFYKQFSTPFFIYLLVSGYGFLIVFGFFLRRKLKHEMSILSFLKNIE</sequence>
<gene>
    <name evidence="2" type="ORF">BC748_0690</name>
</gene>
<dbReference type="Proteomes" id="UP000295260">
    <property type="component" value="Unassembled WGS sequence"/>
</dbReference>
<keyword evidence="1" id="KW-1133">Transmembrane helix</keyword>
<dbReference type="AlphaFoldDB" id="A0A4R6QEY4"/>
<comment type="caution">
    <text evidence="2">The sequence shown here is derived from an EMBL/GenBank/DDBJ whole genome shotgun (WGS) entry which is preliminary data.</text>
</comment>
<evidence type="ECO:0000256" key="1">
    <source>
        <dbReference type="SAM" id="Phobius"/>
    </source>
</evidence>
<feature type="transmembrane region" description="Helical" evidence="1">
    <location>
        <begin position="46"/>
        <end position="65"/>
    </location>
</feature>
<dbReference type="EMBL" id="SNXR01000011">
    <property type="protein sequence ID" value="TDP61081.1"/>
    <property type="molecule type" value="Genomic_DNA"/>
</dbReference>
<keyword evidence="3" id="KW-1185">Reference proteome</keyword>
<feature type="transmembrane region" description="Helical" evidence="1">
    <location>
        <begin position="155"/>
        <end position="175"/>
    </location>
</feature>
<accession>A0A4R6QEY4</accession>
<keyword evidence="1" id="KW-0812">Transmembrane</keyword>